<dbReference type="AlphaFoldDB" id="A0A366EV11"/>
<organism evidence="2 3">
    <name type="scientific">Roseiarcus fermentans</name>
    <dbReference type="NCBI Taxonomy" id="1473586"/>
    <lineage>
        <taxon>Bacteria</taxon>
        <taxon>Pseudomonadati</taxon>
        <taxon>Pseudomonadota</taxon>
        <taxon>Alphaproteobacteria</taxon>
        <taxon>Hyphomicrobiales</taxon>
        <taxon>Roseiarcaceae</taxon>
        <taxon>Roseiarcus</taxon>
    </lineage>
</organism>
<dbReference type="EMBL" id="QNRK01000032">
    <property type="protein sequence ID" value="RBP06227.1"/>
    <property type="molecule type" value="Genomic_DNA"/>
</dbReference>
<keyword evidence="1" id="KW-0812">Transmembrane</keyword>
<keyword evidence="3" id="KW-1185">Reference proteome</keyword>
<comment type="caution">
    <text evidence="2">The sequence shown here is derived from an EMBL/GenBank/DDBJ whole genome shotgun (WGS) entry which is preliminary data.</text>
</comment>
<evidence type="ECO:0000256" key="1">
    <source>
        <dbReference type="SAM" id="Phobius"/>
    </source>
</evidence>
<name>A0A366EV11_9HYPH</name>
<evidence type="ECO:0000313" key="3">
    <source>
        <dbReference type="Proteomes" id="UP000253529"/>
    </source>
</evidence>
<sequence>MREAALLTLRDAAELVSLAAFVAMIALAARAFGA</sequence>
<accession>A0A366EV11</accession>
<proteinExistence type="predicted"/>
<feature type="transmembrane region" description="Helical" evidence="1">
    <location>
        <begin position="12"/>
        <end position="32"/>
    </location>
</feature>
<keyword evidence="1" id="KW-1133">Transmembrane helix</keyword>
<gene>
    <name evidence="2" type="ORF">DFR50_1325</name>
</gene>
<evidence type="ECO:0000313" key="2">
    <source>
        <dbReference type="EMBL" id="RBP06227.1"/>
    </source>
</evidence>
<reference evidence="2 3" key="1">
    <citation type="submission" date="2018-06" db="EMBL/GenBank/DDBJ databases">
        <title>Genomic Encyclopedia of Type Strains, Phase IV (KMG-IV): sequencing the most valuable type-strain genomes for metagenomic binning, comparative biology and taxonomic classification.</title>
        <authorList>
            <person name="Goeker M."/>
        </authorList>
    </citation>
    <scope>NUCLEOTIDE SEQUENCE [LARGE SCALE GENOMIC DNA]</scope>
    <source>
        <strain evidence="2 3">DSM 24875</strain>
    </source>
</reference>
<keyword evidence="1" id="KW-0472">Membrane</keyword>
<dbReference type="Proteomes" id="UP000253529">
    <property type="component" value="Unassembled WGS sequence"/>
</dbReference>
<protein>
    <submittedName>
        <fullName evidence="2">Uncharacterized protein</fullName>
    </submittedName>
</protein>